<comment type="caution">
    <text evidence="2">The sequence shown here is derived from an EMBL/GenBank/DDBJ whole genome shotgun (WGS) entry which is preliminary data.</text>
</comment>
<name>A0ABX5KTF3_9BURK</name>
<evidence type="ECO:0000313" key="3">
    <source>
        <dbReference type="Proteomes" id="UP000245712"/>
    </source>
</evidence>
<proteinExistence type="predicted"/>
<dbReference type="SUPFAM" id="SSF53955">
    <property type="entry name" value="Lysozyme-like"/>
    <property type="match status" value="1"/>
</dbReference>
<dbReference type="Proteomes" id="UP000245712">
    <property type="component" value="Unassembled WGS sequence"/>
</dbReference>
<protein>
    <submittedName>
        <fullName evidence="2">Chitinase</fullName>
    </submittedName>
</protein>
<dbReference type="Pfam" id="PF00182">
    <property type="entry name" value="Glyco_hydro_19"/>
    <property type="match status" value="1"/>
</dbReference>
<dbReference type="InterPro" id="IPR052354">
    <property type="entry name" value="Cell_Wall_Dynamics_Protein"/>
</dbReference>
<keyword evidence="3" id="KW-1185">Reference proteome</keyword>
<gene>
    <name evidence="2" type="ORF">C7402_102231</name>
</gene>
<dbReference type="Gene3D" id="1.10.530.10">
    <property type="match status" value="1"/>
</dbReference>
<dbReference type="InterPro" id="IPR023346">
    <property type="entry name" value="Lysozyme-like_dom_sf"/>
</dbReference>
<dbReference type="InterPro" id="IPR000726">
    <property type="entry name" value="Glyco_hydro_19_cat"/>
</dbReference>
<accession>A0ABX5KTF3</accession>
<dbReference type="EMBL" id="QEOB01000002">
    <property type="protein sequence ID" value="PVX86395.1"/>
    <property type="molecule type" value="Genomic_DNA"/>
</dbReference>
<sequence length="210" mass="23934">MTVLPITLHTLHQIMRHAPKKYLDPLNDAMDEYDIDSAKRVAAFLSQLAVESSELRHTHEKWTNKYNFSLPGVKRAAFTAQTDKEYFEHWYGNRPELGNDKPGDGFKYRGRGSIQITGKNTYRLVGTGIGEPLIEQPQLLESDITVDMYASAYFFSKYARLCAIADRVNPHDATSVQHVNHMLTHGVNKGINGLIERLHYYRRALRALSA</sequence>
<dbReference type="RefSeq" id="WP_116609824.1">
    <property type="nucleotide sequence ID" value="NZ_QEOB01000002.1"/>
</dbReference>
<reference evidence="2 3" key="1">
    <citation type="submission" date="2018-05" db="EMBL/GenBank/DDBJ databases">
        <title>Genomic Encyclopedia of Type Strains, Phase IV (KMG-V): Genome sequencing to study the core and pangenomes of soil and plant-associated prokaryotes.</title>
        <authorList>
            <person name="Whitman W."/>
        </authorList>
    </citation>
    <scope>NUCLEOTIDE SEQUENCE [LARGE SCALE GENOMIC DNA]</scope>
    <source>
        <strain evidence="2 3">SCZa-39</strain>
    </source>
</reference>
<organism evidence="2 3">
    <name type="scientific">Paraburkholderia unamae</name>
    <dbReference type="NCBI Taxonomy" id="219649"/>
    <lineage>
        <taxon>Bacteria</taxon>
        <taxon>Pseudomonadati</taxon>
        <taxon>Pseudomonadota</taxon>
        <taxon>Betaproteobacteria</taxon>
        <taxon>Burkholderiales</taxon>
        <taxon>Burkholderiaceae</taxon>
        <taxon>Paraburkholderia</taxon>
    </lineage>
</organism>
<evidence type="ECO:0000313" key="2">
    <source>
        <dbReference type="EMBL" id="PVX86395.1"/>
    </source>
</evidence>
<dbReference type="PANTHER" id="PTHR34408">
    <property type="entry name" value="FAMILY PROTEIN, PUTATIVE-RELATED"/>
    <property type="match status" value="1"/>
</dbReference>
<feature type="domain" description="Glycoside hydrolase family 19 catalytic" evidence="1">
    <location>
        <begin position="104"/>
        <end position="155"/>
    </location>
</feature>
<evidence type="ECO:0000259" key="1">
    <source>
        <dbReference type="Pfam" id="PF00182"/>
    </source>
</evidence>